<evidence type="ECO:0000256" key="1">
    <source>
        <dbReference type="ARBA" id="ARBA00012528"/>
    </source>
</evidence>
<evidence type="ECO:0000313" key="6">
    <source>
        <dbReference type="Proteomes" id="UP000620139"/>
    </source>
</evidence>
<dbReference type="Pfam" id="PF00990">
    <property type="entry name" value="GGDEF"/>
    <property type="match status" value="1"/>
</dbReference>
<dbReference type="AlphaFoldDB" id="A0A931IZ03"/>
<keyword evidence="3" id="KW-0812">Transmembrane</keyword>
<evidence type="ECO:0000256" key="2">
    <source>
        <dbReference type="ARBA" id="ARBA00034247"/>
    </source>
</evidence>
<dbReference type="SMART" id="SM00267">
    <property type="entry name" value="GGDEF"/>
    <property type="match status" value="1"/>
</dbReference>
<dbReference type="NCBIfam" id="TIGR00254">
    <property type="entry name" value="GGDEF"/>
    <property type="match status" value="1"/>
</dbReference>
<dbReference type="EMBL" id="JAEDAL010000004">
    <property type="protein sequence ID" value="MBH9553168.1"/>
    <property type="molecule type" value="Genomic_DNA"/>
</dbReference>
<dbReference type="GO" id="GO:0052621">
    <property type="term" value="F:diguanylate cyclase activity"/>
    <property type="evidence" value="ECO:0007669"/>
    <property type="project" value="UniProtKB-EC"/>
</dbReference>
<dbReference type="GO" id="GO:0043709">
    <property type="term" value="P:cell adhesion involved in single-species biofilm formation"/>
    <property type="evidence" value="ECO:0007669"/>
    <property type="project" value="TreeGrafter"/>
</dbReference>
<feature type="domain" description="GGDEF" evidence="4">
    <location>
        <begin position="186"/>
        <end position="317"/>
    </location>
</feature>
<dbReference type="InterPro" id="IPR029787">
    <property type="entry name" value="Nucleotide_cyclase"/>
</dbReference>
<name>A0A931IZ03_9BURK</name>
<dbReference type="InterPro" id="IPR050469">
    <property type="entry name" value="Diguanylate_Cyclase"/>
</dbReference>
<gene>
    <name evidence="5" type="ORF">I7X43_09950</name>
</gene>
<dbReference type="InterPro" id="IPR000160">
    <property type="entry name" value="GGDEF_dom"/>
</dbReference>
<feature type="transmembrane region" description="Helical" evidence="3">
    <location>
        <begin position="123"/>
        <end position="149"/>
    </location>
</feature>
<dbReference type="PROSITE" id="PS50887">
    <property type="entry name" value="GGDEF"/>
    <property type="match status" value="1"/>
</dbReference>
<keyword evidence="6" id="KW-1185">Reference proteome</keyword>
<dbReference type="CDD" id="cd01949">
    <property type="entry name" value="GGDEF"/>
    <property type="match status" value="1"/>
</dbReference>
<evidence type="ECO:0000313" key="5">
    <source>
        <dbReference type="EMBL" id="MBH9553168.1"/>
    </source>
</evidence>
<dbReference type="SUPFAM" id="SSF55073">
    <property type="entry name" value="Nucleotide cyclase"/>
    <property type="match status" value="1"/>
</dbReference>
<reference evidence="5" key="1">
    <citation type="submission" date="2020-12" db="EMBL/GenBank/DDBJ databases">
        <title>The genome sequence of Inhella sp. 4Y17.</title>
        <authorList>
            <person name="Liu Y."/>
        </authorList>
    </citation>
    <scope>NUCLEOTIDE SEQUENCE</scope>
    <source>
        <strain evidence="5">4Y10</strain>
    </source>
</reference>
<organism evidence="5 6">
    <name type="scientific">Inhella gelatinilytica</name>
    <dbReference type="NCBI Taxonomy" id="2795030"/>
    <lineage>
        <taxon>Bacteria</taxon>
        <taxon>Pseudomonadati</taxon>
        <taxon>Pseudomonadota</taxon>
        <taxon>Betaproteobacteria</taxon>
        <taxon>Burkholderiales</taxon>
        <taxon>Sphaerotilaceae</taxon>
        <taxon>Inhella</taxon>
    </lineage>
</organism>
<accession>A0A931IZ03</accession>
<evidence type="ECO:0000256" key="3">
    <source>
        <dbReference type="SAM" id="Phobius"/>
    </source>
</evidence>
<keyword evidence="3" id="KW-0472">Membrane</keyword>
<dbReference type="RefSeq" id="WP_198100790.1">
    <property type="nucleotide sequence ID" value="NZ_JAEDAL010000004.1"/>
</dbReference>
<keyword evidence="3" id="KW-1133">Transmembrane helix</keyword>
<evidence type="ECO:0000259" key="4">
    <source>
        <dbReference type="PROSITE" id="PS50887"/>
    </source>
</evidence>
<dbReference type="GO" id="GO:0005886">
    <property type="term" value="C:plasma membrane"/>
    <property type="evidence" value="ECO:0007669"/>
    <property type="project" value="TreeGrafter"/>
</dbReference>
<dbReference type="EC" id="2.7.7.65" evidence="1"/>
<dbReference type="PANTHER" id="PTHR45138">
    <property type="entry name" value="REGULATORY COMPONENTS OF SENSORY TRANSDUCTION SYSTEM"/>
    <property type="match status" value="1"/>
</dbReference>
<dbReference type="FunFam" id="3.30.70.270:FF:000001">
    <property type="entry name" value="Diguanylate cyclase domain protein"/>
    <property type="match status" value="1"/>
</dbReference>
<dbReference type="Proteomes" id="UP000620139">
    <property type="component" value="Unassembled WGS sequence"/>
</dbReference>
<comment type="caution">
    <text evidence="5">The sequence shown here is derived from an EMBL/GenBank/DDBJ whole genome shotgun (WGS) entry which is preliminary data.</text>
</comment>
<sequence>MLIPGIFILLRLGIQIFLRSPRYDEEALLVILLALVCGLGGYMGGAPLFWSVTYSSTLGAYLLFRTAHTIRVPARNELGVHESRLLTWPLRIIGAVFVGRLIFTLTGGVGDAAPLFVDTPLNVSLLVVLMTAGLLTHLSLGLAVAMRLVQRLHRLSRQDALTALPNRRAGDEHLARLQKRLNQGVGGYAALLVDVDHFKRINDELGHPIGDRALVHLGSCLQHELRSVDLLARYGGEEFLVLLPDIDASDAEQLAERVRQRVESSPLRLGGRQYPLTVSIGWDVARAGESTPALLARADAALYKAKADGRNRVCRSV</sequence>
<feature type="transmembrane region" description="Helical" evidence="3">
    <location>
        <begin position="85"/>
        <end position="103"/>
    </location>
</feature>
<dbReference type="PANTHER" id="PTHR45138:SF9">
    <property type="entry name" value="DIGUANYLATE CYCLASE DGCM-RELATED"/>
    <property type="match status" value="1"/>
</dbReference>
<dbReference type="InterPro" id="IPR043128">
    <property type="entry name" value="Rev_trsase/Diguanyl_cyclase"/>
</dbReference>
<dbReference type="GO" id="GO:1902201">
    <property type="term" value="P:negative regulation of bacterial-type flagellum-dependent cell motility"/>
    <property type="evidence" value="ECO:0007669"/>
    <property type="project" value="TreeGrafter"/>
</dbReference>
<feature type="transmembrane region" description="Helical" evidence="3">
    <location>
        <begin position="26"/>
        <end position="42"/>
    </location>
</feature>
<comment type="catalytic activity">
    <reaction evidence="2">
        <text>2 GTP = 3',3'-c-di-GMP + 2 diphosphate</text>
        <dbReference type="Rhea" id="RHEA:24898"/>
        <dbReference type="ChEBI" id="CHEBI:33019"/>
        <dbReference type="ChEBI" id="CHEBI:37565"/>
        <dbReference type="ChEBI" id="CHEBI:58805"/>
        <dbReference type="EC" id="2.7.7.65"/>
    </reaction>
</comment>
<protein>
    <recommendedName>
        <fullName evidence="1">diguanylate cyclase</fullName>
        <ecNumber evidence="1">2.7.7.65</ecNumber>
    </recommendedName>
</protein>
<dbReference type="Gene3D" id="3.30.70.270">
    <property type="match status" value="1"/>
</dbReference>
<proteinExistence type="predicted"/>